<protein>
    <recommendedName>
        <fullName evidence="4">DUF4064 domain-containing protein</fullName>
    </recommendedName>
</protein>
<dbReference type="EMBL" id="BAAAET010000001">
    <property type="protein sequence ID" value="GAA0681257.1"/>
    <property type="molecule type" value="Genomic_DNA"/>
</dbReference>
<name>A0ABP3T656_9GAMM</name>
<gene>
    <name evidence="2" type="ORF">GCM10009104_02290</name>
</gene>
<feature type="transmembrane region" description="Helical" evidence="1">
    <location>
        <begin position="7"/>
        <end position="25"/>
    </location>
</feature>
<evidence type="ECO:0000313" key="3">
    <source>
        <dbReference type="Proteomes" id="UP001499915"/>
    </source>
</evidence>
<dbReference type="RefSeq" id="WP_343801001.1">
    <property type="nucleotide sequence ID" value="NZ_BAAAET010000001.1"/>
</dbReference>
<reference evidence="3" key="1">
    <citation type="journal article" date="2019" name="Int. J. Syst. Evol. Microbiol.">
        <title>The Global Catalogue of Microorganisms (GCM) 10K type strain sequencing project: providing services to taxonomists for standard genome sequencing and annotation.</title>
        <authorList>
            <consortium name="The Broad Institute Genomics Platform"/>
            <consortium name="The Broad Institute Genome Sequencing Center for Infectious Disease"/>
            <person name="Wu L."/>
            <person name="Ma J."/>
        </authorList>
    </citation>
    <scope>NUCLEOTIDE SEQUENCE [LARGE SCALE GENOMIC DNA]</scope>
    <source>
        <strain evidence="3">JCM 15134</strain>
    </source>
</reference>
<proteinExistence type="predicted"/>
<dbReference type="Proteomes" id="UP001499915">
    <property type="component" value="Unassembled WGS sequence"/>
</dbReference>
<evidence type="ECO:0000256" key="1">
    <source>
        <dbReference type="SAM" id="Phobius"/>
    </source>
</evidence>
<feature type="transmembrane region" description="Helical" evidence="1">
    <location>
        <begin position="45"/>
        <end position="65"/>
    </location>
</feature>
<comment type="caution">
    <text evidence="2">The sequence shown here is derived from an EMBL/GenBank/DDBJ whole genome shotgun (WGS) entry which is preliminary data.</text>
</comment>
<organism evidence="2 3">
    <name type="scientific">Marinobacterium maritimum</name>
    <dbReference type="NCBI Taxonomy" id="500162"/>
    <lineage>
        <taxon>Bacteria</taxon>
        <taxon>Pseudomonadati</taxon>
        <taxon>Pseudomonadota</taxon>
        <taxon>Gammaproteobacteria</taxon>
        <taxon>Oceanospirillales</taxon>
        <taxon>Oceanospirillaceae</taxon>
        <taxon>Marinobacterium</taxon>
    </lineage>
</organism>
<feature type="transmembrane region" description="Helical" evidence="1">
    <location>
        <begin position="72"/>
        <end position="100"/>
    </location>
</feature>
<keyword evidence="1" id="KW-1133">Transmembrane helix</keyword>
<evidence type="ECO:0000313" key="2">
    <source>
        <dbReference type="EMBL" id="GAA0681257.1"/>
    </source>
</evidence>
<sequence>MNVFLRILVGAGGVLVVLFGLFFLGGGQMLESLFASNGALVDASMFTYFAFGMIAIGALGCWGSFGNKKIPAGIFCGIMLLGWPIGTIYAVVCFVIMMFARQGNTETEIQEQAPEQA</sequence>
<keyword evidence="1" id="KW-0812">Transmembrane</keyword>
<keyword evidence="3" id="KW-1185">Reference proteome</keyword>
<accession>A0ABP3T656</accession>
<keyword evidence="1" id="KW-0472">Membrane</keyword>
<evidence type="ECO:0008006" key="4">
    <source>
        <dbReference type="Google" id="ProtNLM"/>
    </source>
</evidence>